<dbReference type="InterPro" id="IPR004358">
    <property type="entry name" value="Sig_transdc_His_kin-like_C"/>
</dbReference>
<feature type="domain" description="Cyclic nucleotide-binding" evidence="5">
    <location>
        <begin position="25"/>
        <end position="108"/>
    </location>
</feature>
<dbReference type="InterPro" id="IPR018490">
    <property type="entry name" value="cNMP-bd_dom_sf"/>
</dbReference>
<keyword evidence="3 7" id="KW-0418">Kinase</keyword>
<dbReference type="InterPro" id="IPR014710">
    <property type="entry name" value="RmlC-like_jellyroll"/>
</dbReference>
<comment type="catalytic activity">
    <reaction evidence="1">
        <text>ATP + protein L-histidine = ADP + protein N-phospho-L-histidine.</text>
        <dbReference type="EC" id="2.7.13.3"/>
    </reaction>
</comment>
<dbReference type="GO" id="GO:0004673">
    <property type="term" value="F:protein histidine kinase activity"/>
    <property type="evidence" value="ECO:0007669"/>
    <property type="project" value="UniProtKB-EC"/>
</dbReference>
<dbReference type="Gene3D" id="1.10.287.130">
    <property type="match status" value="1"/>
</dbReference>
<keyword evidence="8" id="KW-1185">Reference proteome</keyword>
<dbReference type="InterPro" id="IPR003594">
    <property type="entry name" value="HATPase_dom"/>
</dbReference>
<feature type="domain" description="Histidine kinase" evidence="6">
    <location>
        <begin position="302"/>
        <end position="482"/>
    </location>
</feature>
<protein>
    <recommendedName>
        <fullName evidence="2">histidine kinase</fullName>
        <ecNumber evidence="2">2.7.13.3</ecNumber>
    </recommendedName>
</protein>
<dbReference type="InterPro" id="IPR000595">
    <property type="entry name" value="cNMP-bd_dom"/>
</dbReference>
<keyword evidence="3 7" id="KW-0808">Transferase</keyword>
<evidence type="ECO:0000256" key="4">
    <source>
        <dbReference type="ARBA" id="ARBA00023012"/>
    </source>
</evidence>
<dbReference type="PRINTS" id="PR00344">
    <property type="entry name" value="BCTRLSENSOR"/>
</dbReference>
<proteinExistence type="predicted"/>
<keyword evidence="4" id="KW-0902">Two-component regulatory system</keyword>
<gene>
    <name evidence="7" type="ORF">Afe05nite_52050</name>
</gene>
<dbReference type="Gene3D" id="3.30.565.10">
    <property type="entry name" value="Histidine kinase-like ATPase, C-terminal domain"/>
    <property type="match status" value="1"/>
</dbReference>
<name>A0A919MI67_9ACTN</name>
<dbReference type="InterPro" id="IPR018488">
    <property type="entry name" value="cNMP-bd_CS"/>
</dbReference>
<dbReference type="SUPFAM" id="SSF51206">
    <property type="entry name" value="cAMP-binding domain-like"/>
    <property type="match status" value="1"/>
</dbReference>
<dbReference type="PROSITE" id="PS50109">
    <property type="entry name" value="HIS_KIN"/>
    <property type="match status" value="1"/>
</dbReference>
<dbReference type="EC" id="2.7.13.3" evidence="2"/>
<accession>A0A919MI67</accession>
<dbReference type="EMBL" id="BOMM01000048">
    <property type="protein sequence ID" value="GIE13365.1"/>
    <property type="molecule type" value="Genomic_DNA"/>
</dbReference>
<sequence length="486" mass="53082">MSDTPVLAPCEPGLLTPDDLRTLFLFEKLTDEQLRWISDHGCTMHMPAGGVVIREGDPATQFFVLLSGTIALSRRVGQDEVQTNRTEQRGVYMGATQSYLRDDGVPRTYMGGMRALDDCDFFVMSADDFGHMMREWFPMAIHLLEGLVMGMRTSAAAISERQRLQALGALSAGLMHELNNPAAAASRATGALRQRVAGMRHKLGMLAAGKVPADRLDALVELQEEVIERAAKAPTLTAMQASDREDELGDWMDEHRVTGGWDLAPVFAQAGIDVDCLDDIVVKVGSPDLLDQAIHWLGYALETEQLMTDIEDATGRVSSLVNAAKQYSQMDRAAHQWIDVHGGLKSTLVMLTHKIGNGIDVVKDFDRSLPQIPAHPAELNQVWTNLIDNAVQAMNGVGTLTLKTYREDDHVVVSIGDTGPGVPEQLKKRVFEPFFTTKPVGEGTGLGLDISYRIVVNGHGGDIVLDSKPGDTRFMVRLPLTEPSSA</sequence>
<dbReference type="GO" id="GO:0000160">
    <property type="term" value="P:phosphorelay signal transduction system"/>
    <property type="evidence" value="ECO:0007669"/>
    <property type="project" value="UniProtKB-KW"/>
</dbReference>
<evidence type="ECO:0000313" key="8">
    <source>
        <dbReference type="Proteomes" id="UP000598174"/>
    </source>
</evidence>
<reference evidence="7" key="1">
    <citation type="submission" date="2021-01" db="EMBL/GenBank/DDBJ databases">
        <title>Whole genome shotgun sequence of Actinoplanes ferrugineus NBRC 15555.</title>
        <authorList>
            <person name="Komaki H."/>
            <person name="Tamura T."/>
        </authorList>
    </citation>
    <scope>NUCLEOTIDE SEQUENCE</scope>
    <source>
        <strain evidence="7">NBRC 15555</strain>
    </source>
</reference>
<organism evidence="7 8">
    <name type="scientific">Paractinoplanes ferrugineus</name>
    <dbReference type="NCBI Taxonomy" id="113564"/>
    <lineage>
        <taxon>Bacteria</taxon>
        <taxon>Bacillati</taxon>
        <taxon>Actinomycetota</taxon>
        <taxon>Actinomycetes</taxon>
        <taxon>Micromonosporales</taxon>
        <taxon>Micromonosporaceae</taxon>
        <taxon>Paractinoplanes</taxon>
    </lineage>
</organism>
<dbReference type="AlphaFoldDB" id="A0A919MI67"/>
<evidence type="ECO:0000259" key="6">
    <source>
        <dbReference type="PROSITE" id="PS50109"/>
    </source>
</evidence>
<dbReference type="SUPFAM" id="SSF55874">
    <property type="entry name" value="ATPase domain of HSP90 chaperone/DNA topoisomerase II/histidine kinase"/>
    <property type="match status" value="1"/>
</dbReference>
<evidence type="ECO:0000256" key="3">
    <source>
        <dbReference type="ARBA" id="ARBA00022777"/>
    </source>
</evidence>
<dbReference type="PROSITE" id="PS00888">
    <property type="entry name" value="CNMP_BINDING_1"/>
    <property type="match status" value="1"/>
</dbReference>
<dbReference type="InterPro" id="IPR036890">
    <property type="entry name" value="HATPase_C_sf"/>
</dbReference>
<dbReference type="InterPro" id="IPR005467">
    <property type="entry name" value="His_kinase_dom"/>
</dbReference>
<evidence type="ECO:0000313" key="7">
    <source>
        <dbReference type="EMBL" id="GIE13365.1"/>
    </source>
</evidence>
<evidence type="ECO:0000256" key="1">
    <source>
        <dbReference type="ARBA" id="ARBA00000085"/>
    </source>
</evidence>
<dbReference type="Proteomes" id="UP000598174">
    <property type="component" value="Unassembled WGS sequence"/>
</dbReference>
<dbReference type="RefSeq" id="WP_203819815.1">
    <property type="nucleotide sequence ID" value="NZ_BAAABP010000027.1"/>
</dbReference>
<dbReference type="PANTHER" id="PTHR43065">
    <property type="entry name" value="SENSOR HISTIDINE KINASE"/>
    <property type="match status" value="1"/>
</dbReference>
<evidence type="ECO:0000256" key="2">
    <source>
        <dbReference type="ARBA" id="ARBA00012438"/>
    </source>
</evidence>
<dbReference type="CDD" id="cd00038">
    <property type="entry name" value="CAP_ED"/>
    <property type="match status" value="1"/>
</dbReference>
<dbReference type="Pfam" id="PF02518">
    <property type="entry name" value="HATPase_c"/>
    <property type="match status" value="1"/>
</dbReference>
<dbReference type="Pfam" id="PF00027">
    <property type="entry name" value="cNMP_binding"/>
    <property type="match status" value="1"/>
</dbReference>
<dbReference type="Gene3D" id="2.60.120.10">
    <property type="entry name" value="Jelly Rolls"/>
    <property type="match status" value="1"/>
</dbReference>
<dbReference type="SMART" id="SM00387">
    <property type="entry name" value="HATPase_c"/>
    <property type="match status" value="1"/>
</dbReference>
<evidence type="ECO:0000259" key="5">
    <source>
        <dbReference type="PROSITE" id="PS50042"/>
    </source>
</evidence>
<comment type="caution">
    <text evidence="7">The sequence shown here is derived from an EMBL/GenBank/DDBJ whole genome shotgun (WGS) entry which is preliminary data.</text>
</comment>
<dbReference type="PANTHER" id="PTHR43065:SF48">
    <property type="entry name" value="HISTIDINE KINASE"/>
    <property type="match status" value="1"/>
</dbReference>
<dbReference type="SMART" id="SM00100">
    <property type="entry name" value="cNMP"/>
    <property type="match status" value="1"/>
</dbReference>
<dbReference type="PROSITE" id="PS50042">
    <property type="entry name" value="CNMP_BINDING_3"/>
    <property type="match status" value="1"/>
</dbReference>